<evidence type="ECO:0000259" key="3">
    <source>
        <dbReference type="PROSITE" id="PS50102"/>
    </source>
</evidence>
<evidence type="ECO:0008006" key="7">
    <source>
        <dbReference type="Google" id="ProtNLM"/>
    </source>
</evidence>
<dbReference type="PANTHER" id="PTHR12357:SF3">
    <property type="entry name" value="YTH DOMAIN-CONTAINING PROTEIN 1"/>
    <property type="match status" value="1"/>
</dbReference>
<feature type="region of interest" description="Disordered" evidence="2">
    <location>
        <begin position="255"/>
        <end position="274"/>
    </location>
</feature>
<evidence type="ECO:0000256" key="1">
    <source>
        <dbReference type="PROSITE-ProRule" id="PRU00176"/>
    </source>
</evidence>
<dbReference type="PANTHER" id="PTHR12357">
    <property type="entry name" value="YTH YT521-B HOMOLOGY DOMAIN-CONTAINING"/>
    <property type="match status" value="1"/>
</dbReference>
<dbReference type="InterPro" id="IPR007275">
    <property type="entry name" value="YTH_domain"/>
</dbReference>
<evidence type="ECO:0000256" key="2">
    <source>
        <dbReference type="SAM" id="MobiDB-lite"/>
    </source>
</evidence>
<dbReference type="CDD" id="cd21134">
    <property type="entry name" value="YTH"/>
    <property type="match status" value="1"/>
</dbReference>
<evidence type="ECO:0000313" key="5">
    <source>
        <dbReference type="EMBL" id="RAO73939.1"/>
    </source>
</evidence>
<feature type="region of interest" description="Disordered" evidence="2">
    <location>
        <begin position="1"/>
        <end position="81"/>
    </location>
</feature>
<dbReference type="CDD" id="cd00590">
    <property type="entry name" value="RRM_SF"/>
    <property type="match status" value="1"/>
</dbReference>
<dbReference type="InterPro" id="IPR012677">
    <property type="entry name" value="Nucleotide-bd_a/b_plait_sf"/>
</dbReference>
<dbReference type="Pfam" id="PF25701">
    <property type="entry name" value="RRM_YTH1"/>
    <property type="match status" value="1"/>
</dbReference>
<comment type="caution">
    <text evidence="5">The sequence shown here is derived from an EMBL/GenBank/DDBJ whole genome shotgun (WGS) entry which is preliminary data.</text>
</comment>
<accession>A0A364LDU3</accession>
<feature type="compositionally biased region" description="Basic and acidic residues" evidence="2">
    <location>
        <begin position="549"/>
        <end position="562"/>
    </location>
</feature>
<evidence type="ECO:0000313" key="6">
    <source>
        <dbReference type="Proteomes" id="UP000249363"/>
    </source>
</evidence>
<feature type="domain" description="YTH" evidence="4">
    <location>
        <begin position="422"/>
        <end position="667"/>
    </location>
</feature>
<dbReference type="GO" id="GO:0000398">
    <property type="term" value="P:mRNA splicing, via spliceosome"/>
    <property type="evidence" value="ECO:0007669"/>
    <property type="project" value="TreeGrafter"/>
</dbReference>
<evidence type="ECO:0000259" key="4">
    <source>
        <dbReference type="PROSITE" id="PS50882"/>
    </source>
</evidence>
<feature type="domain" description="RRM" evidence="3">
    <location>
        <begin position="298"/>
        <end position="372"/>
    </location>
</feature>
<dbReference type="SUPFAM" id="SSF54928">
    <property type="entry name" value="RNA-binding domain, RBD"/>
    <property type="match status" value="1"/>
</dbReference>
<protein>
    <recommendedName>
        <fullName evidence="7">YTH domain-containing protein</fullName>
    </recommendedName>
</protein>
<proteinExistence type="predicted"/>
<feature type="region of interest" description="Disordered" evidence="2">
    <location>
        <begin position="153"/>
        <end position="205"/>
    </location>
</feature>
<dbReference type="GO" id="GO:0003729">
    <property type="term" value="F:mRNA binding"/>
    <property type="evidence" value="ECO:0007669"/>
    <property type="project" value="TreeGrafter"/>
</dbReference>
<dbReference type="SMART" id="SM00360">
    <property type="entry name" value="RRM"/>
    <property type="match status" value="1"/>
</dbReference>
<reference evidence="5 6" key="1">
    <citation type="journal article" date="2017" name="Biotechnol. Biofuels">
        <title>Differential beta-glucosidase expression as a function of carbon source availability in Talaromyces amestolkiae: a genomic and proteomic approach.</title>
        <authorList>
            <person name="de Eugenio L.I."/>
            <person name="Mendez-Liter J.A."/>
            <person name="Nieto-Dominguez M."/>
            <person name="Alonso L."/>
            <person name="Gil-Munoz J."/>
            <person name="Barriuso J."/>
            <person name="Prieto A."/>
            <person name="Martinez M.J."/>
        </authorList>
    </citation>
    <scope>NUCLEOTIDE SEQUENCE [LARGE SCALE GENOMIC DNA]</scope>
    <source>
        <strain evidence="5 6">CIB</strain>
    </source>
</reference>
<feature type="compositionally biased region" description="Polar residues" evidence="2">
    <location>
        <begin position="184"/>
        <end position="196"/>
    </location>
</feature>
<dbReference type="RefSeq" id="XP_040738453.1">
    <property type="nucleotide sequence ID" value="XM_040882922.1"/>
</dbReference>
<dbReference type="GeneID" id="63799165"/>
<dbReference type="PROSITE" id="PS50102">
    <property type="entry name" value="RRM"/>
    <property type="match status" value="1"/>
</dbReference>
<feature type="compositionally biased region" description="Acidic residues" evidence="2">
    <location>
        <begin position="570"/>
        <end position="590"/>
    </location>
</feature>
<dbReference type="InterPro" id="IPR000504">
    <property type="entry name" value="RRM_dom"/>
</dbReference>
<dbReference type="GO" id="GO:0000381">
    <property type="term" value="P:regulation of alternative mRNA splicing, via spliceosome"/>
    <property type="evidence" value="ECO:0007669"/>
    <property type="project" value="TreeGrafter"/>
</dbReference>
<keyword evidence="6" id="KW-1185">Reference proteome</keyword>
<dbReference type="OrthoDB" id="306690at2759"/>
<gene>
    <name evidence="5" type="ORF">BHQ10_009951</name>
</gene>
<dbReference type="InterPro" id="IPR045168">
    <property type="entry name" value="YTH_prot"/>
</dbReference>
<feature type="compositionally biased region" description="Basic and acidic residues" evidence="2">
    <location>
        <begin position="388"/>
        <end position="407"/>
    </location>
</feature>
<sequence>MGDVSSDHSQSSGDGVAEGTMLPKREPISAGGEHGSLGNSSLDFTQSIEPPGLSRQTAQSTNEYQPASHDPSSSGNLATSPATLNMNEMTSALPSYPGPSRSFSQQNVQMQFIPTHQSQGMMYPVHQMPYVNTNAPGGTMYNMPYSQPYHSSYIHQNSQPQGGYSPYPASHHHQTGTPIHPQPSGYNQSYYTQHQYNPGYGELQAGTSNTRLEAQSRNFNNDYRRAQLAPLSTTREQENRRTSMSYDVSSTIVDGSSRMKQSRAPLAGSDHGPARLSFAVSPSMPPRGPPRKPKQSGHALWVGNLPPSTNVLDLKDHFSKDATSDIESVFLISKSNCAFVNYKSEAACAAAVARFHDSRFQGVRLVCRLRRGASAASSGQSNPMSSRPGDEGQARGQEENREPRVVEESLVSRAQRSSRVPDRYFIVKSLTLEDLELSRRSGIWATQTHNEAALNRAYESFVTKSADNVYLIFSANKSGEYFGYARMASAITDDEALALEAPSRPENPPTEADDLEVLPTEATQTAPKGRIIDDSARGTIFWEADSSEDDRHSNDGHEDEASSHNSGNNGEEEEEEDDDDDDDDENEAGVEDAKRERITPALGGEDAILGGQTFGKPFRIEWISIERVPFYRTRGLRNPWNSNREVKIARDGTEIEPSVGRKLTQLFHVHPSVMSAGGQHGPGYQRSY</sequence>
<dbReference type="InterPro" id="IPR035979">
    <property type="entry name" value="RBD_domain_sf"/>
</dbReference>
<dbReference type="InterPro" id="IPR057720">
    <property type="entry name" value="RRM_YTH1"/>
</dbReference>
<dbReference type="GO" id="GO:1990247">
    <property type="term" value="F:N6-methyladenosine-containing RNA reader activity"/>
    <property type="evidence" value="ECO:0007669"/>
    <property type="project" value="TreeGrafter"/>
</dbReference>
<organism evidence="5 6">
    <name type="scientific">Talaromyces amestolkiae</name>
    <dbReference type="NCBI Taxonomy" id="1196081"/>
    <lineage>
        <taxon>Eukaryota</taxon>
        <taxon>Fungi</taxon>
        <taxon>Dikarya</taxon>
        <taxon>Ascomycota</taxon>
        <taxon>Pezizomycotina</taxon>
        <taxon>Eurotiomycetes</taxon>
        <taxon>Eurotiomycetidae</taxon>
        <taxon>Eurotiales</taxon>
        <taxon>Trichocomaceae</taxon>
        <taxon>Talaromyces</taxon>
        <taxon>Talaromyces sect. Talaromyces</taxon>
    </lineage>
</organism>
<dbReference type="Gene3D" id="3.30.70.330">
    <property type="match status" value="1"/>
</dbReference>
<feature type="region of interest" description="Disordered" evidence="2">
    <location>
        <begin position="501"/>
        <end position="601"/>
    </location>
</feature>
<feature type="compositionally biased region" description="Polar residues" evidence="2">
    <location>
        <begin position="37"/>
        <end position="81"/>
    </location>
</feature>
<keyword evidence="1" id="KW-0694">RNA-binding</keyword>
<dbReference type="Gene3D" id="3.10.590.10">
    <property type="entry name" value="ph1033 like domains"/>
    <property type="match status" value="1"/>
</dbReference>
<feature type="compositionally biased region" description="Polar residues" evidence="2">
    <location>
        <begin position="153"/>
        <end position="162"/>
    </location>
</feature>
<dbReference type="Proteomes" id="UP000249363">
    <property type="component" value="Unassembled WGS sequence"/>
</dbReference>
<dbReference type="EMBL" id="MIKG01000028">
    <property type="protein sequence ID" value="RAO73939.1"/>
    <property type="molecule type" value="Genomic_DNA"/>
</dbReference>
<feature type="region of interest" description="Disordered" evidence="2">
    <location>
        <begin position="374"/>
        <end position="412"/>
    </location>
</feature>
<dbReference type="AlphaFoldDB" id="A0A364LDU3"/>
<name>A0A364LDU3_TALAM</name>
<dbReference type="GO" id="GO:0005654">
    <property type="term" value="C:nucleoplasm"/>
    <property type="evidence" value="ECO:0007669"/>
    <property type="project" value="TreeGrafter"/>
</dbReference>
<dbReference type="Pfam" id="PF04146">
    <property type="entry name" value="YTH"/>
    <property type="match status" value="1"/>
</dbReference>
<dbReference type="PROSITE" id="PS50882">
    <property type="entry name" value="YTH"/>
    <property type="match status" value="1"/>
</dbReference>
<dbReference type="STRING" id="1196081.A0A364LDU3"/>